<comment type="caution">
    <text evidence="1">The sequence shown here is derived from an EMBL/GenBank/DDBJ whole genome shotgun (WGS) entry which is preliminary data.</text>
</comment>
<name>A0A8J3Q1N9_9ACTN</name>
<dbReference type="AlphaFoldDB" id="A0A8J3Q1N9"/>
<accession>A0A8J3Q1N9</accession>
<sequence>MPSRFVVWPSFGSTRGTVTSNVEFAGADLAEAVGVLERVEARRENPAESGGMLDVQ</sequence>
<reference evidence="1 2" key="1">
    <citation type="submission" date="2021-01" db="EMBL/GenBank/DDBJ databases">
        <title>Whole genome shotgun sequence of Planotetraspora kaengkrachanensis NBRC 104272.</title>
        <authorList>
            <person name="Komaki H."/>
            <person name="Tamura T."/>
        </authorList>
    </citation>
    <scope>NUCLEOTIDE SEQUENCE [LARGE SCALE GENOMIC DNA]</scope>
    <source>
        <strain evidence="1 2">NBRC 104272</strain>
    </source>
</reference>
<protein>
    <submittedName>
        <fullName evidence="1">Uncharacterized protein</fullName>
    </submittedName>
</protein>
<proteinExistence type="predicted"/>
<keyword evidence="2" id="KW-1185">Reference proteome</keyword>
<evidence type="ECO:0000313" key="1">
    <source>
        <dbReference type="EMBL" id="GIG84978.1"/>
    </source>
</evidence>
<dbReference type="Proteomes" id="UP000630097">
    <property type="component" value="Unassembled WGS sequence"/>
</dbReference>
<dbReference type="EMBL" id="BONV01000066">
    <property type="protein sequence ID" value="GIG84978.1"/>
    <property type="molecule type" value="Genomic_DNA"/>
</dbReference>
<gene>
    <name evidence="1" type="ORF">Pka01_81050</name>
</gene>
<evidence type="ECO:0000313" key="2">
    <source>
        <dbReference type="Proteomes" id="UP000630097"/>
    </source>
</evidence>
<organism evidence="1 2">
    <name type="scientific">Planotetraspora kaengkrachanensis</name>
    <dbReference type="NCBI Taxonomy" id="575193"/>
    <lineage>
        <taxon>Bacteria</taxon>
        <taxon>Bacillati</taxon>
        <taxon>Actinomycetota</taxon>
        <taxon>Actinomycetes</taxon>
        <taxon>Streptosporangiales</taxon>
        <taxon>Streptosporangiaceae</taxon>
        <taxon>Planotetraspora</taxon>
    </lineage>
</organism>